<evidence type="ECO:0000313" key="2">
    <source>
        <dbReference type="EMBL" id="MDR7385750.1"/>
    </source>
</evidence>
<accession>A0ABU2CWQ3</accession>
<dbReference type="GO" id="GO:0016301">
    <property type="term" value="F:kinase activity"/>
    <property type="evidence" value="ECO:0007669"/>
    <property type="project" value="UniProtKB-KW"/>
</dbReference>
<proteinExistence type="predicted"/>
<feature type="domain" description="Aminoglycoside phosphotransferase" evidence="1">
    <location>
        <begin position="28"/>
        <end position="248"/>
    </location>
</feature>
<sequence>MATDLLTSALTAFDIVRTGDATSAEARSGAGVHRVRISAGELGYLKVTPAALGEKAVADAERELRFYRQVASTVPVATPTLLGALSTPEGIALLLSDAGTERPPSAWTGQDWSRLGRDLARVHATPVPSGAWARPDPLATAVSTLDLDQVRAFWTPTLPDLESWLANRDQVIARLGAQPEVFVHGDCHTGNVVHADRGLAFCDWQSAGLGRASADLAFLSVRATPAGVRIPSSLVRDYLAHRSADQDPAALQATTLLEELAVYVFEWPPFAAYNDSAGVARVRRRARALADQLGDAGIDAGIGREPG</sequence>
<dbReference type="Gene3D" id="3.90.1200.10">
    <property type="match status" value="1"/>
</dbReference>
<name>A0ABU2CWQ3_9MICO</name>
<evidence type="ECO:0000313" key="3">
    <source>
        <dbReference type="Proteomes" id="UP001183585"/>
    </source>
</evidence>
<dbReference type="InterPro" id="IPR002575">
    <property type="entry name" value="Aminoglycoside_PTrfase"/>
</dbReference>
<protein>
    <submittedName>
        <fullName evidence="2">Aminoglycoside phosphotransferase (APT) family kinase protein</fullName>
    </submittedName>
</protein>
<keyword evidence="3" id="KW-1185">Reference proteome</keyword>
<comment type="caution">
    <text evidence="2">The sequence shown here is derived from an EMBL/GenBank/DDBJ whole genome shotgun (WGS) entry which is preliminary data.</text>
</comment>
<evidence type="ECO:0000259" key="1">
    <source>
        <dbReference type="Pfam" id="PF01636"/>
    </source>
</evidence>
<dbReference type="EMBL" id="JAVDYE010000001">
    <property type="protein sequence ID" value="MDR7385750.1"/>
    <property type="molecule type" value="Genomic_DNA"/>
</dbReference>
<keyword evidence="2" id="KW-0418">Kinase</keyword>
<dbReference type="InterPro" id="IPR011009">
    <property type="entry name" value="Kinase-like_dom_sf"/>
</dbReference>
<dbReference type="Proteomes" id="UP001183585">
    <property type="component" value="Unassembled WGS sequence"/>
</dbReference>
<reference evidence="2 3" key="1">
    <citation type="submission" date="2023-07" db="EMBL/GenBank/DDBJ databases">
        <title>Sequencing the genomes of 1000 actinobacteria strains.</title>
        <authorList>
            <person name="Klenk H.-P."/>
        </authorList>
    </citation>
    <scope>NUCLEOTIDE SEQUENCE [LARGE SCALE GENOMIC DNA]</scope>
    <source>
        <strain evidence="2 3">DSM 45554</strain>
    </source>
</reference>
<organism evidence="2 3">
    <name type="scientific">Promicromonospora iranensis</name>
    <dbReference type="NCBI Taxonomy" id="1105144"/>
    <lineage>
        <taxon>Bacteria</taxon>
        <taxon>Bacillati</taxon>
        <taxon>Actinomycetota</taxon>
        <taxon>Actinomycetes</taxon>
        <taxon>Micrococcales</taxon>
        <taxon>Promicromonosporaceae</taxon>
        <taxon>Promicromonospora</taxon>
    </lineage>
</organism>
<dbReference type="SUPFAM" id="SSF56112">
    <property type="entry name" value="Protein kinase-like (PK-like)"/>
    <property type="match status" value="1"/>
</dbReference>
<keyword evidence="2" id="KW-0808">Transferase</keyword>
<dbReference type="Pfam" id="PF01636">
    <property type="entry name" value="APH"/>
    <property type="match status" value="1"/>
</dbReference>
<dbReference type="RefSeq" id="WP_274996709.1">
    <property type="nucleotide sequence ID" value="NZ_JAJQQP010000013.1"/>
</dbReference>
<gene>
    <name evidence="2" type="ORF">J2S48_005265</name>
</gene>